<proteinExistence type="predicted"/>
<keyword evidence="1" id="KW-0812">Transmembrane</keyword>
<accession>A0ABW8JNP1</accession>
<comment type="caution">
    <text evidence="3">The sequence shown here is derived from an EMBL/GenBank/DDBJ whole genome shotgun (WGS) entry which is preliminary data.</text>
</comment>
<keyword evidence="1" id="KW-1133">Transmembrane helix</keyword>
<dbReference type="CDD" id="cd06259">
    <property type="entry name" value="YdcF-like"/>
    <property type="match status" value="1"/>
</dbReference>
<reference evidence="3 4" key="1">
    <citation type="submission" date="2020-10" db="EMBL/GenBank/DDBJ databases">
        <title>Phylogeny of dyella-like bacteria.</title>
        <authorList>
            <person name="Fu J."/>
        </authorList>
    </citation>
    <scope>NUCLEOTIDE SEQUENCE [LARGE SCALE GENOMIC DNA]</scope>
    <source>
        <strain evidence="3 4">Gsoil3046</strain>
    </source>
</reference>
<keyword evidence="4" id="KW-1185">Reference proteome</keyword>
<evidence type="ECO:0000313" key="3">
    <source>
        <dbReference type="EMBL" id="MFK2902624.1"/>
    </source>
</evidence>
<evidence type="ECO:0000256" key="1">
    <source>
        <dbReference type="SAM" id="Phobius"/>
    </source>
</evidence>
<sequence>MPAASPPSRLQRYLADLDVWHAALVSVLALALSGGLVFVGYLAHVLRLAWRSPLRPPAPMVVLVFGRRLEHDEPEEDYRHRLRRALALAREALAERLMLLGGASGSSISEASAGHRWLLREGLPREVAVQLEHESTDSLENLRQARGLLRGDDASAPLPPVALVTSRYHLARCQLLARRLGFASVPIAAEPRLHLTPRALRLLLLESAYLMWIDLGVRWATLIGHTRMASRIG</sequence>
<feature type="domain" description="DUF218" evidence="2">
    <location>
        <begin position="61"/>
        <end position="194"/>
    </location>
</feature>
<dbReference type="InterPro" id="IPR003848">
    <property type="entry name" value="DUF218"/>
</dbReference>
<dbReference type="EMBL" id="JADIKM010000001">
    <property type="protein sequence ID" value="MFK2902624.1"/>
    <property type="molecule type" value="Genomic_DNA"/>
</dbReference>
<dbReference type="Gene3D" id="3.40.50.620">
    <property type="entry name" value="HUPs"/>
    <property type="match status" value="1"/>
</dbReference>
<organism evidence="3 4">
    <name type="scientific">Dyella ginsengisoli</name>
    <dbReference type="NCBI Taxonomy" id="363848"/>
    <lineage>
        <taxon>Bacteria</taxon>
        <taxon>Pseudomonadati</taxon>
        <taxon>Pseudomonadota</taxon>
        <taxon>Gammaproteobacteria</taxon>
        <taxon>Lysobacterales</taxon>
        <taxon>Rhodanobacteraceae</taxon>
        <taxon>Dyella</taxon>
    </lineage>
</organism>
<dbReference type="InterPro" id="IPR051599">
    <property type="entry name" value="Cell_Envelope_Assoc"/>
</dbReference>
<protein>
    <submittedName>
        <fullName evidence="3">YdcF family protein</fullName>
    </submittedName>
</protein>
<dbReference type="Pfam" id="PF02698">
    <property type="entry name" value="DUF218"/>
    <property type="match status" value="1"/>
</dbReference>
<dbReference type="RefSeq" id="WP_404629746.1">
    <property type="nucleotide sequence ID" value="NZ_JADIKM010000001.1"/>
</dbReference>
<evidence type="ECO:0000313" key="4">
    <source>
        <dbReference type="Proteomes" id="UP001620460"/>
    </source>
</evidence>
<gene>
    <name evidence="3" type="ORF">ISP17_01515</name>
</gene>
<keyword evidence="1" id="KW-0472">Membrane</keyword>
<name>A0ABW8JNP1_9GAMM</name>
<dbReference type="Proteomes" id="UP001620460">
    <property type="component" value="Unassembled WGS sequence"/>
</dbReference>
<dbReference type="PANTHER" id="PTHR30336">
    <property type="entry name" value="INNER MEMBRANE PROTEIN, PROBABLE PERMEASE"/>
    <property type="match status" value="1"/>
</dbReference>
<feature type="transmembrane region" description="Helical" evidence="1">
    <location>
        <begin position="20"/>
        <end position="43"/>
    </location>
</feature>
<evidence type="ECO:0000259" key="2">
    <source>
        <dbReference type="Pfam" id="PF02698"/>
    </source>
</evidence>
<dbReference type="PANTHER" id="PTHR30336:SF20">
    <property type="entry name" value="DUF218 DOMAIN-CONTAINING PROTEIN"/>
    <property type="match status" value="1"/>
</dbReference>
<dbReference type="InterPro" id="IPR014729">
    <property type="entry name" value="Rossmann-like_a/b/a_fold"/>
</dbReference>